<keyword evidence="1" id="KW-1133">Transmembrane helix</keyword>
<protein>
    <submittedName>
        <fullName evidence="2">Uncharacterized protein</fullName>
    </submittedName>
</protein>
<comment type="caution">
    <text evidence="2">The sequence shown here is derived from an EMBL/GenBank/DDBJ whole genome shotgun (WGS) entry which is preliminary data.</text>
</comment>
<evidence type="ECO:0000256" key="1">
    <source>
        <dbReference type="SAM" id="Phobius"/>
    </source>
</evidence>
<dbReference type="AlphaFoldDB" id="A0A3M7Q7S8"/>
<keyword evidence="3" id="KW-1185">Reference proteome</keyword>
<evidence type="ECO:0000313" key="3">
    <source>
        <dbReference type="Proteomes" id="UP000276133"/>
    </source>
</evidence>
<reference evidence="2 3" key="1">
    <citation type="journal article" date="2018" name="Sci. Rep.">
        <title>Genomic signatures of local adaptation to the degree of environmental predictability in rotifers.</title>
        <authorList>
            <person name="Franch-Gras L."/>
            <person name="Hahn C."/>
            <person name="Garcia-Roger E.M."/>
            <person name="Carmona M.J."/>
            <person name="Serra M."/>
            <person name="Gomez A."/>
        </authorList>
    </citation>
    <scope>NUCLEOTIDE SEQUENCE [LARGE SCALE GENOMIC DNA]</scope>
    <source>
        <strain evidence="2">HYR1</strain>
    </source>
</reference>
<gene>
    <name evidence="2" type="ORF">BpHYR1_017995</name>
</gene>
<sequence length="219" mass="25009">MTSESALLLSPGSKRKNEERPFMLADDPDFKRFIYSLNNKYIIPCRKTVRDKINIFNFHLQTVSPNRFHLRTGSPNRFPTPTPNLSASFWLGVPQPSSQSKTVAGIEATTLQAHSSFFFISVVIVAMIATAFSYLCTIQLAILDQFIGGTKEEKVEKSRSVDEMSTVEALYPELLYPRSVYLLLFCLRESSYSIKTEHTPDQEIKRRKNYALFVDFSET</sequence>
<dbReference type="EMBL" id="REGN01007198">
    <property type="protein sequence ID" value="RNA06995.1"/>
    <property type="molecule type" value="Genomic_DNA"/>
</dbReference>
<evidence type="ECO:0000313" key="2">
    <source>
        <dbReference type="EMBL" id="RNA06995.1"/>
    </source>
</evidence>
<name>A0A3M7Q7S8_BRAPC</name>
<keyword evidence="1" id="KW-0472">Membrane</keyword>
<feature type="transmembrane region" description="Helical" evidence="1">
    <location>
        <begin position="117"/>
        <end position="143"/>
    </location>
</feature>
<dbReference type="Proteomes" id="UP000276133">
    <property type="component" value="Unassembled WGS sequence"/>
</dbReference>
<organism evidence="2 3">
    <name type="scientific">Brachionus plicatilis</name>
    <name type="common">Marine rotifer</name>
    <name type="synonym">Brachionus muelleri</name>
    <dbReference type="NCBI Taxonomy" id="10195"/>
    <lineage>
        <taxon>Eukaryota</taxon>
        <taxon>Metazoa</taxon>
        <taxon>Spiralia</taxon>
        <taxon>Gnathifera</taxon>
        <taxon>Rotifera</taxon>
        <taxon>Eurotatoria</taxon>
        <taxon>Monogononta</taxon>
        <taxon>Pseudotrocha</taxon>
        <taxon>Ploima</taxon>
        <taxon>Brachionidae</taxon>
        <taxon>Brachionus</taxon>
    </lineage>
</organism>
<keyword evidence="1" id="KW-0812">Transmembrane</keyword>
<accession>A0A3M7Q7S8</accession>
<proteinExistence type="predicted"/>